<accession>A0A172Q8V9</accession>
<dbReference type="InterPro" id="IPR002901">
    <property type="entry name" value="MGlyc_endo_b_GlcNAc-like_dom"/>
</dbReference>
<dbReference type="Gene3D" id="1.10.530.10">
    <property type="match status" value="1"/>
</dbReference>
<dbReference type="RefSeq" id="WP_067063989.1">
    <property type="nucleotide sequence ID" value="NZ_CP014699.1"/>
</dbReference>
<dbReference type="Proteomes" id="UP000077317">
    <property type="component" value="Chromosome"/>
</dbReference>
<keyword evidence="2 4" id="KW-0378">Hydrolase</keyword>
<evidence type="ECO:0000256" key="2">
    <source>
        <dbReference type="ARBA" id="ARBA00022801"/>
    </source>
</evidence>
<evidence type="ECO:0000313" key="4">
    <source>
        <dbReference type="EMBL" id="AND79933.1"/>
    </source>
</evidence>
<dbReference type="PRINTS" id="PR01002">
    <property type="entry name" value="FLGFLGJ"/>
</dbReference>
<dbReference type="EMBL" id="CP014699">
    <property type="protein sequence ID" value="AND79933.1"/>
    <property type="molecule type" value="Genomic_DNA"/>
</dbReference>
<evidence type="ECO:0000259" key="3">
    <source>
        <dbReference type="SMART" id="SM00047"/>
    </source>
</evidence>
<gene>
    <name evidence="4" type="ORF">A0O21_07905</name>
</gene>
<dbReference type="Pfam" id="PF01832">
    <property type="entry name" value="Glucosaminidase"/>
    <property type="match status" value="1"/>
</dbReference>
<name>A0A172Q8V9_9STRE</name>
<dbReference type="PANTHER" id="PTHR33308">
    <property type="entry name" value="PEPTIDOGLYCAN HYDROLASE FLGJ"/>
    <property type="match status" value="1"/>
</dbReference>
<dbReference type="SMART" id="SM00047">
    <property type="entry name" value="LYZ2"/>
    <property type="match status" value="1"/>
</dbReference>
<dbReference type="STRING" id="1811193.A0O21_07905"/>
<dbReference type="InterPro" id="IPR051056">
    <property type="entry name" value="Glycosyl_Hydrolase_73"/>
</dbReference>
<proteinExistence type="inferred from homology"/>
<dbReference type="GO" id="GO:0004040">
    <property type="term" value="F:amidase activity"/>
    <property type="evidence" value="ECO:0007669"/>
    <property type="project" value="InterPro"/>
</dbReference>
<dbReference type="PANTHER" id="PTHR33308:SF9">
    <property type="entry name" value="PEPTIDOGLYCAN HYDROLASE FLGJ"/>
    <property type="match status" value="1"/>
</dbReference>
<keyword evidence="5" id="KW-1185">Reference proteome</keyword>
<dbReference type="OrthoDB" id="977752at2"/>
<evidence type="ECO:0000313" key="5">
    <source>
        <dbReference type="Proteomes" id="UP000077317"/>
    </source>
</evidence>
<feature type="domain" description="Mannosyl-glycoprotein endo-beta-N-acetylglucosamidase-like" evidence="3">
    <location>
        <begin position="37"/>
        <end position="194"/>
    </location>
</feature>
<comment type="similarity">
    <text evidence="1">Belongs to the glycosyl hydrolase 73 family.</text>
</comment>
<reference evidence="5" key="2">
    <citation type="submission" date="2016-03" db="EMBL/GenBank/DDBJ databases">
        <title>Streptococcus antelopensis sp. nov., isolated from the feces of the Tibetan antelope (Pantholops hodgsonii) in Hoh Xil National Nature Reserve, Qinghai, China.</title>
        <authorList>
            <person name="Bai X."/>
        </authorList>
    </citation>
    <scope>NUCLEOTIDE SEQUENCE [LARGE SCALE GENOMIC DNA]</scope>
    <source>
        <strain evidence="5">TA 26</strain>
    </source>
</reference>
<evidence type="ECO:0000256" key="1">
    <source>
        <dbReference type="ARBA" id="ARBA00010266"/>
    </source>
</evidence>
<protein>
    <submittedName>
        <fullName evidence="4">Peptidoglycan hydrolase</fullName>
    </submittedName>
</protein>
<reference evidence="4 5" key="1">
    <citation type="journal article" date="2016" name="Int. J. Syst. Evol. Microbiol.">
        <title>Streptococcuspantholopis sp. nov., isolated from faeces of the Tibetan antelope (Pantholops hodgsonii).</title>
        <authorList>
            <person name="Bai X."/>
            <person name="Xiong Y."/>
            <person name="Lu S."/>
            <person name="Jin D."/>
            <person name="Lai X."/>
            <person name="Yang J."/>
            <person name="Niu L."/>
            <person name="Hu S."/>
            <person name="Meng X."/>
            <person name="Pu J."/>
            <person name="Ye C."/>
            <person name="Xu J."/>
        </authorList>
    </citation>
    <scope>NUCLEOTIDE SEQUENCE [LARGE SCALE GENOMIC DNA]</scope>
    <source>
        <strain evidence="4 5">TA 26</strain>
    </source>
</reference>
<dbReference type="Gene3D" id="4.10.80.30">
    <property type="entry name" value="DNA polymerase, domain 6"/>
    <property type="match status" value="1"/>
</dbReference>
<organism evidence="4 5">
    <name type="scientific">Streptococcus pantholopis</name>
    <dbReference type="NCBI Taxonomy" id="1811193"/>
    <lineage>
        <taxon>Bacteria</taxon>
        <taxon>Bacillati</taxon>
        <taxon>Bacillota</taxon>
        <taxon>Bacilli</taxon>
        <taxon>Lactobacillales</taxon>
        <taxon>Streptococcaceae</taxon>
        <taxon>Streptococcus</taxon>
    </lineage>
</organism>
<dbReference type="KEGG" id="spat:A0O21_07905"/>
<dbReference type="AlphaFoldDB" id="A0A172Q8V9"/>
<sequence>MRRRLSLRYFLAFVLLFILIVPLSLSLRDNVPDSRQKQAVAYTKEEFIKEIAPTVQTAAASYGLRPSLILGQAVLASDYGRDLLAVKYHNLFGIRAQAGDNSVLLKDELYIDNVWQEKNVRFKIYHSWDEAVYDYLDLLKSGDLWGDRLYTQMATLKGYKGPAQSLQGAGFSTDPDYASKLTQVIEKNDLTQYD</sequence>